<dbReference type="SMART" id="SM00857">
    <property type="entry name" value="Resolvase"/>
    <property type="match status" value="1"/>
</dbReference>
<keyword evidence="2" id="KW-0233">DNA recombination</keyword>
<evidence type="ECO:0000256" key="1">
    <source>
        <dbReference type="ARBA" id="ARBA00023125"/>
    </source>
</evidence>
<proteinExistence type="predicted"/>
<dbReference type="PROSITE" id="PS51736">
    <property type="entry name" value="RECOMBINASES_3"/>
    <property type="match status" value="1"/>
</dbReference>
<dbReference type="Proteomes" id="UP001589789">
    <property type="component" value="Unassembled WGS sequence"/>
</dbReference>
<evidence type="ECO:0000259" key="3">
    <source>
        <dbReference type="PROSITE" id="PS51736"/>
    </source>
</evidence>
<keyword evidence="5" id="KW-1185">Reference proteome</keyword>
<keyword evidence="1" id="KW-0238">DNA-binding</keyword>
<dbReference type="EMBL" id="JBHLVZ010000041">
    <property type="protein sequence ID" value="MFC0386875.1"/>
    <property type="molecule type" value="Genomic_DNA"/>
</dbReference>
<dbReference type="Pfam" id="PF00239">
    <property type="entry name" value="Resolvase"/>
    <property type="match status" value="1"/>
</dbReference>
<dbReference type="SUPFAM" id="SSF53041">
    <property type="entry name" value="Resolvase-like"/>
    <property type="match status" value="1"/>
</dbReference>
<dbReference type="InterPro" id="IPR036162">
    <property type="entry name" value="Resolvase-like_N_sf"/>
</dbReference>
<dbReference type="RefSeq" id="WP_377051772.1">
    <property type="nucleotide sequence ID" value="NZ_JBHLVZ010000041.1"/>
</dbReference>
<dbReference type="InterPro" id="IPR050639">
    <property type="entry name" value="SSR_resolvase"/>
</dbReference>
<dbReference type="PANTHER" id="PTHR30461:SF2">
    <property type="entry name" value="SERINE RECOMBINASE PINE-RELATED"/>
    <property type="match status" value="1"/>
</dbReference>
<evidence type="ECO:0000313" key="4">
    <source>
        <dbReference type="EMBL" id="MFC0386875.1"/>
    </source>
</evidence>
<accession>A0ABV6IW14</accession>
<dbReference type="InterPro" id="IPR006119">
    <property type="entry name" value="Resolv_N"/>
</dbReference>
<name>A0ABV6IW14_9PROT</name>
<dbReference type="CDD" id="cd00338">
    <property type="entry name" value="Ser_Recombinase"/>
    <property type="match status" value="1"/>
</dbReference>
<sequence length="234" mass="25365">MAAPRRSPTQPRYAVALYRVSTAEQGHSGLGLEAQQASVRAFVEREGWTLVAEYQDIASGKDDRRPGFQAALTRCRQLGAVLVAARLDRITRRAHTLSGLLEEGLSIRAADMPGADDLMMRVYAAMAQKERELISERTRVALAAARARGAVLGGNRGWRPPTPPCAVAAAQARQEEAIRTAHRLALEVEAIRVEGVTTHLGLARALTRRGVPTPQGRAVWTHTTVARVIARLGV</sequence>
<dbReference type="PANTHER" id="PTHR30461">
    <property type="entry name" value="DNA-INVERTASE FROM LAMBDOID PROPHAGE"/>
    <property type="match status" value="1"/>
</dbReference>
<organism evidence="4 5">
    <name type="scientific">Muricoccus vinaceus</name>
    <dbReference type="NCBI Taxonomy" id="424704"/>
    <lineage>
        <taxon>Bacteria</taxon>
        <taxon>Pseudomonadati</taxon>
        <taxon>Pseudomonadota</taxon>
        <taxon>Alphaproteobacteria</taxon>
        <taxon>Acetobacterales</taxon>
        <taxon>Roseomonadaceae</taxon>
        <taxon>Muricoccus</taxon>
    </lineage>
</organism>
<reference evidence="4 5" key="1">
    <citation type="submission" date="2024-09" db="EMBL/GenBank/DDBJ databases">
        <authorList>
            <person name="Sun Q."/>
            <person name="Mori K."/>
        </authorList>
    </citation>
    <scope>NUCLEOTIDE SEQUENCE [LARGE SCALE GENOMIC DNA]</scope>
    <source>
        <strain evidence="4 5">CCM 7468</strain>
    </source>
</reference>
<feature type="domain" description="Resolvase/invertase-type recombinase catalytic" evidence="3">
    <location>
        <begin position="13"/>
        <end position="149"/>
    </location>
</feature>
<dbReference type="Gene3D" id="3.40.50.1390">
    <property type="entry name" value="Resolvase, N-terminal catalytic domain"/>
    <property type="match status" value="1"/>
</dbReference>
<evidence type="ECO:0000256" key="2">
    <source>
        <dbReference type="ARBA" id="ARBA00023172"/>
    </source>
</evidence>
<comment type="caution">
    <text evidence="4">The sequence shown here is derived from an EMBL/GenBank/DDBJ whole genome shotgun (WGS) entry which is preliminary data.</text>
</comment>
<protein>
    <submittedName>
        <fullName evidence="4">Recombinase family protein</fullName>
    </submittedName>
</protein>
<evidence type="ECO:0000313" key="5">
    <source>
        <dbReference type="Proteomes" id="UP001589789"/>
    </source>
</evidence>
<gene>
    <name evidence="4" type="ORF">ACFFIC_15160</name>
</gene>